<evidence type="ECO:0000313" key="10">
    <source>
        <dbReference type="EMBL" id="KUN63982.1"/>
    </source>
</evidence>
<keyword evidence="7" id="KW-0472">Membrane</keyword>
<feature type="domain" description="ABC transporter" evidence="9">
    <location>
        <begin position="8"/>
        <end position="255"/>
    </location>
</feature>
<evidence type="ECO:0000259" key="9">
    <source>
        <dbReference type="PROSITE" id="PS50893"/>
    </source>
</evidence>
<dbReference type="InterPro" id="IPR050388">
    <property type="entry name" value="ABC_Ni/Peptide_Import"/>
</dbReference>
<dbReference type="FunFam" id="3.40.50.300:FF:000016">
    <property type="entry name" value="Oligopeptide ABC transporter ATP-binding component"/>
    <property type="match status" value="1"/>
</dbReference>
<protein>
    <submittedName>
        <fullName evidence="10">ABC transporter</fullName>
    </submittedName>
</protein>
<dbReference type="SUPFAM" id="SSF52540">
    <property type="entry name" value="P-loop containing nucleoside triphosphate hydrolases"/>
    <property type="match status" value="1"/>
</dbReference>
<evidence type="ECO:0000256" key="4">
    <source>
        <dbReference type="ARBA" id="ARBA00022475"/>
    </source>
</evidence>
<comment type="caution">
    <text evidence="10">The sequence shown here is derived from an EMBL/GenBank/DDBJ whole genome shotgun (WGS) entry which is preliminary data.</text>
</comment>
<accession>A0A101RYB0</accession>
<comment type="similarity">
    <text evidence="2">Belongs to the ABC transporter superfamily.</text>
</comment>
<keyword evidence="3" id="KW-0813">Transport</keyword>
<dbReference type="CDD" id="cd03257">
    <property type="entry name" value="ABC_NikE_OppD_transporters"/>
    <property type="match status" value="1"/>
</dbReference>
<dbReference type="InterPro" id="IPR003439">
    <property type="entry name" value="ABC_transporter-like_ATP-bd"/>
</dbReference>
<dbReference type="PROSITE" id="PS00211">
    <property type="entry name" value="ABC_TRANSPORTER_1"/>
    <property type="match status" value="1"/>
</dbReference>
<dbReference type="Pfam" id="PF00005">
    <property type="entry name" value="ABC_tran"/>
    <property type="match status" value="1"/>
</dbReference>
<evidence type="ECO:0000256" key="5">
    <source>
        <dbReference type="ARBA" id="ARBA00022741"/>
    </source>
</evidence>
<dbReference type="PANTHER" id="PTHR43297">
    <property type="entry name" value="OLIGOPEPTIDE TRANSPORT ATP-BINDING PROTEIN APPD"/>
    <property type="match status" value="1"/>
</dbReference>
<dbReference type="NCBIfam" id="TIGR01727">
    <property type="entry name" value="oligo_HPY"/>
    <property type="match status" value="1"/>
</dbReference>
<dbReference type="InterPro" id="IPR003593">
    <property type="entry name" value="AAA+_ATPase"/>
</dbReference>
<keyword evidence="4" id="KW-1003">Cell membrane</keyword>
<keyword evidence="5" id="KW-0547">Nucleotide-binding</keyword>
<dbReference type="AlphaFoldDB" id="A0A101RYB0"/>
<gene>
    <name evidence="10" type="ORF">AQJ54_23300</name>
</gene>
<dbReference type="InterPro" id="IPR013563">
    <property type="entry name" value="Oligopep_ABC_C"/>
</dbReference>
<evidence type="ECO:0000256" key="2">
    <source>
        <dbReference type="ARBA" id="ARBA00005417"/>
    </source>
</evidence>
<dbReference type="Pfam" id="PF08352">
    <property type="entry name" value="oligo_HPY"/>
    <property type="match status" value="1"/>
</dbReference>
<evidence type="ECO:0000256" key="3">
    <source>
        <dbReference type="ARBA" id="ARBA00022448"/>
    </source>
</evidence>
<evidence type="ECO:0000256" key="1">
    <source>
        <dbReference type="ARBA" id="ARBA00004202"/>
    </source>
</evidence>
<proteinExistence type="inferred from homology"/>
<dbReference type="SMART" id="SM00382">
    <property type="entry name" value="AAA"/>
    <property type="match status" value="1"/>
</dbReference>
<evidence type="ECO:0000256" key="7">
    <source>
        <dbReference type="ARBA" id="ARBA00023136"/>
    </source>
</evidence>
<dbReference type="GO" id="GO:0005524">
    <property type="term" value="F:ATP binding"/>
    <property type="evidence" value="ECO:0007669"/>
    <property type="project" value="UniProtKB-KW"/>
</dbReference>
<reference evidence="10 11" key="1">
    <citation type="submission" date="2015-10" db="EMBL/GenBank/DDBJ databases">
        <title>Draft genome sequence of Streptomyces griseorubiginosus DSM 40469, type strain for the species Streptomyces griseorubiginosus.</title>
        <authorList>
            <person name="Ruckert C."/>
            <person name="Winkler A."/>
            <person name="Kalinowski J."/>
            <person name="Kampfer P."/>
            <person name="Glaeser S."/>
        </authorList>
    </citation>
    <scope>NUCLEOTIDE SEQUENCE [LARGE SCALE GENOMIC DNA]</scope>
    <source>
        <strain evidence="10 11">DSM 40469</strain>
    </source>
</reference>
<dbReference type="RefSeq" id="WP_062240650.1">
    <property type="nucleotide sequence ID" value="NZ_JBIBHB010000004.1"/>
</dbReference>
<dbReference type="GO" id="GO:0005886">
    <property type="term" value="C:plasma membrane"/>
    <property type="evidence" value="ECO:0007669"/>
    <property type="project" value="UniProtKB-SubCell"/>
</dbReference>
<dbReference type="InterPro" id="IPR017871">
    <property type="entry name" value="ABC_transporter-like_CS"/>
</dbReference>
<evidence type="ECO:0000313" key="11">
    <source>
        <dbReference type="Proteomes" id="UP000054375"/>
    </source>
</evidence>
<dbReference type="EMBL" id="LMWV01000020">
    <property type="protein sequence ID" value="KUN63982.1"/>
    <property type="molecule type" value="Genomic_DNA"/>
</dbReference>
<evidence type="ECO:0000256" key="8">
    <source>
        <dbReference type="SAM" id="MobiDB-lite"/>
    </source>
</evidence>
<organism evidence="10 11">
    <name type="scientific">Streptomyces griseorubiginosus</name>
    <dbReference type="NCBI Taxonomy" id="67304"/>
    <lineage>
        <taxon>Bacteria</taxon>
        <taxon>Bacillati</taxon>
        <taxon>Actinomycetota</taxon>
        <taxon>Actinomycetes</taxon>
        <taxon>Kitasatosporales</taxon>
        <taxon>Streptomycetaceae</taxon>
        <taxon>Streptomyces</taxon>
    </lineage>
</organism>
<dbReference type="InterPro" id="IPR027417">
    <property type="entry name" value="P-loop_NTPase"/>
</dbReference>
<evidence type="ECO:0000256" key="6">
    <source>
        <dbReference type="ARBA" id="ARBA00022840"/>
    </source>
</evidence>
<dbReference type="GO" id="GO:0015833">
    <property type="term" value="P:peptide transport"/>
    <property type="evidence" value="ECO:0007669"/>
    <property type="project" value="InterPro"/>
</dbReference>
<dbReference type="PROSITE" id="PS50893">
    <property type="entry name" value="ABC_TRANSPORTER_2"/>
    <property type="match status" value="1"/>
</dbReference>
<dbReference type="GO" id="GO:0016887">
    <property type="term" value="F:ATP hydrolysis activity"/>
    <property type="evidence" value="ECO:0007669"/>
    <property type="project" value="InterPro"/>
</dbReference>
<keyword evidence="11" id="KW-1185">Reference proteome</keyword>
<keyword evidence="6" id="KW-0067">ATP-binding</keyword>
<feature type="region of interest" description="Disordered" evidence="8">
    <location>
        <begin position="334"/>
        <end position="353"/>
    </location>
</feature>
<dbReference type="Gene3D" id="3.40.50.300">
    <property type="entry name" value="P-loop containing nucleotide triphosphate hydrolases"/>
    <property type="match status" value="1"/>
</dbReference>
<sequence length="353" mass="38143">MPEPLLDVRDLSVRFRTRQGVVTAVDGISFSVAPGEVLGMVGESGSGKSVSMLAVLRLLTNPNVSVSGQVLFRGRDLLTLPDKEMRAVRGREIAMVFQDPMTALTPVYTVGWQIAEAIRAHEQVSRKEARARAVRLLSDVGIPHAASRAHAYPHEFSGGMRQRAVIAMALSCGPSLLIADEPTTALDVTVQAQILDLMRELNSRGSAMVLITHDMGVVSQIADRVLVMYGGRAAEQGPRQAVFHRPRHPYTWALLDSVPRVGGARVRRLPTIAGTPVSPGAIPEGCAFAPRCRLRHERCAERPALTAGNAEPTHLDACWLPGEDRARLRVAADGDRARPDAAADEDVNREVAS</sequence>
<name>A0A101RYB0_9ACTN</name>
<comment type="subcellular location">
    <subcellularLocation>
        <location evidence="1">Cell membrane</location>
        <topology evidence="1">Peripheral membrane protein</topology>
    </subcellularLocation>
</comment>
<dbReference type="PANTHER" id="PTHR43297:SF2">
    <property type="entry name" value="DIPEPTIDE TRANSPORT ATP-BINDING PROTEIN DPPD"/>
    <property type="match status" value="1"/>
</dbReference>
<dbReference type="Proteomes" id="UP000054375">
    <property type="component" value="Unassembled WGS sequence"/>
</dbReference>